<dbReference type="SMART" id="SM00829">
    <property type="entry name" value="PKS_ER"/>
    <property type="match status" value="1"/>
</dbReference>
<protein>
    <recommendedName>
        <fullName evidence="1">Enoyl reductase (ER) domain-containing protein</fullName>
    </recommendedName>
</protein>
<dbReference type="SUPFAM" id="SSF51735">
    <property type="entry name" value="NAD(P)-binding Rossmann-fold domains"/>
    <property type="match status" value="1"/>
</dbReference>
<dbReference type="PANTHER" id="PTHR11695">
    <property type="entry name" value="ALCOHOL DEHYDROGENASE RELATED"/>
    <property type="match status" value="1"/>
</dbReference>
<gene>
    <name evidence="2" type="ORF">VHUM_01133</name>
</gene>
<reference evidence="2 3" key="1">
    <citation type="journal article" date="2019" name="PLoS Genet.">
        <title>Convergent evolution of linked mating-type loci in basidiomycete fungi.</title>
        <authorList>
            <person name="Sun S."/>
            <person name="Coelho M.A."/>
            <person name="Heitman J."/>
            <person name="Nowrousian M."/>
        </authorList>
    </citation>
    <scope>NUCLEOTIDE SEQUENCE [LARGE SCALE GENOMIC DNA]</scope>
    <source>
        <strain evidence="2 3">CBS 4282</strain>
    </source>
</reference>
<dbReference type="GO" id="GO:0005739">
    <property type="term" value="C:mitochondrion"/>
    <property type="evidence" value="ECO:0007669"/>
    <property type="project" value="TreeGrafter"/>
</dbReference>
<feature type="domain" description="Enoyl reductase (ER)" evidence="1">
    <location>
        <begin position="20"/>
        <end position="328"/>
    </location>
</feature>
<dbReference type="EMBL" id="QKWK01000002">
    <property type="protein sequence ID" value="TXT13766.1"/>
    <property type="molecule type" value="Genomic_DNA"/>
</dbReference>
<dbReference type="InterPro" id="IPR011032">
    <property type="entry name" value="GroES-like_sf"/>
</dbReference>
<keyword evidence="3" id="KW-1185">Reference proteome</keyword>
<dbReference type="PANTHER" id="PTHR11695:SF647">
    <property type="entry name" value="ENOYL REDUCTASE (ER) DOMAIN-CONTAINING PROTEIN"/>
    <property type="match status" value="1"/>
</dbReference>
<evidence type="ECO:0000313" key="2">
    <source>
        <dbReference type="EMBL" id="TXT13766.1"/>
    </source>
</evidence>
<dbReference type="Gene3D" id="3.90.180.10">
    <property type="entry name" value="Medium-chain alcohol dehydrogenases, catalytic domain"/>
    <property type="match status" value="1"/>
</dbReference>
<comment type="caution">
    <text evidence="2">The sequence shown here is derived from an EMBL/GenBank/DDBJ whole genome shotgun (WGS) entry which is preliminary data.</text>
</comment>
<dbReference type="InterPro" id="IPR013154">
    <property type="entry name" value="ADH-like_N"/>
</dbReference>
<evidence type="ECO:0000259" key="1">
    <source>
        <dbReference type="SMART" id="SM00829"/>
    </source>
</evidence>
<proteinExistence type="predicted"/>
<dbReference type="Proteomes" id="UP000473826">
    <property type="component" value="Unassembled WGS sequence"/>
</dbReference>
<accession>A0A7D8V508</accession>
<dbReference type="CDD" id="cd05289">
    <property type="entry name" value="MDR_like_2"/>
    <property type="match status" value="1"/>
</dbReference>
<dbReference type="InterPro" id="IPR020843">
    <property type="entry name" value="ER"/>
</dbReference>
<name>A0A7D8V508_VANHU</name>
<dbReference type="GO" id="GO:0016491">
    <property type="term" value="F:oxidoreductase activity"/>
    <property type="evidence" value="ECO:0007669"/>
    <property type="project" value="InterPro"/>
</dbReference>
<organism evidence="2 3">
    <name type="scientific">Vanrija humicola</name>
    <name type="common">Yeast</name>
    <name type="synonym">Cryptococcus humicola</name>
    <dbReference type="NCBI Taxonomy" id="5417"/>
    <lineage>
        <taxon>Eukaryota</taxon>
        <taxon>Fungi</taxon>
        <taxon>Dikarya</taxon>
        <taxon>Basidiomycota</taxon>
        <taxon>Agaricomycotina</taxon>
        <taxon>Tremellomycetes</taxon>
        <taxon>Trichosporonales</taxon>
        <taxon>Trichosporonaceae</taxon>
        <taxon>Vanrija</taxon>
    </lineage>
</organism>
<dbReference type="Pfam" id="PF08240">
    <property type="entry name" value="ADH_N"/>
    <property type="match status" value="1"/>
</dbReference>
<dbReference type="Pfam" id="PF13602">
    <property type="entry name" value="ADH_zinc_N_2"/>
    <property type="match status" value="1"/>
</dbReference>
<dbReference type="Gene3D" id="3.40.50.720">
    <property type="entry name" value="NAD(P)-binding Rossmann-like Domain"/>
    <property type="match status" value="1"/>
</dbReference>
<dbReference type="SUPFAM" id="SSF50129">
    <property type="entry name" value="GroES-like"/>
    <property type="match status" value="1"/>
</dbReference>
<dbReference type="AlphaFoldDB" id="A0A7D8V508"/>
<dbReference type="InterPro" id="IPR050700">
    <property type="entry name" value="YIM1/Zinc_Alcohol_DH_Fams"/>
</dbReference>
<evidence type="ECO:0000313" key="3">
    <source>
        <dbReference type="Proteomes" id="UP000473826"/>
    </source>
</evidence>
<dbReference type="InterPro" id="IPR036291">
    <property type="entry name" value="NAD(P)-bd_dom_sf"/>
</dbReference>
<dbReference type="OrthoDB" id="3509362at2759"/>
<sequence>MTTTDNNTIKAVLQPDPAANKLELTRLAAPEYDPNGSSALIRVHAASPCKGELGWEVNFPSLFPEGRPLRVPGTEGAGTVEAAPAGSGLSAGDDVFFRIHATIPGALRELTLVPVSMVAKKPAGLSWTDAAATPLSSLTAYQGVFTQAPDSAVAAKAKAHNATQSVLITGAAGGVGSWAVKLAAAAGVGRIVGVSSASKAATVKGYGATEVAAYNDGGVEKWVAAAAPVDLILDAAGSDLDKLWPALKDNGTFLSVCVDPNATKPADKKVAKATWFLVEPSGKDLTEIARLMDLHAWTPLVDSVVPFEEVQAAYDKTDGGRTNGKVVVTVP</sequence>